<feature type="compositionally biased region" description="Basic and acidic residues" evidence="1">
    <location>
        <begin position="148"/>
        <end position="157"/>
    </location>
</feature>
<sequence length="366" mass="39949">MASASSSKTSLSRTQTRTDSIGSSRRPRPRSPPSMYVAYETSMAKPPKPLIKLDKKQKGKAKAAPDPPNPFPVRSNSLFAPPPTTVREPPSRRPSVGSFLSLRRKKHEGSSPSLPARDEFPNPRPRAPPLHTDRLHEPNVHPVGDLEPISRRSDKANRLLGDPVPFERASTAPAPTRHDVGAPDPSDAFGISPLSSTSSLGGGSFDDECFADDSHIQRESTLLSPMEFPSRPPSVPVFAPAAESDTASEIDGSWVDDEPITPVGALPPKHGRTDVLDPRDSYASVHDYYSHSHSHSRGPSAHQEYRPDTPFMDTIVAVNSPVLVAGVPRRHGREPSVIRSEPKEGWMGEWNQGDMHDVINKLRSLK</sequence>
<feature type="compositionally biased region" description="Low complexity" evidence="1">
    <location>
        <begin position="190"/>
        <end position="199"/>
    </location>
</feature>
<name>A0AAD7MH45_9AGAR</name>
<evidence type="ECO:0000256" key="1">
    <source>
        <dbReference type="SAM" id="MobiDB-lite"/>
    </source>
</evidence>
<accession>A0AAD7MH45</accession>
<feature type="region of interest" description="Disordered" evidence="1">
    <location>
        <begin position="1"/>
        <end position="278"/>
    </location>
</feature>
<gene>
    <name evidence="2" type="ORF">DFH07DRAFT_973665</name>
</gene>
<keyword evidence="3" id="KW-1185">Reference proteome</keyword>
<organism evidence="2 3">
    <name type="scientific">Mycena maculata</name>
    <dbReference type="NCBI Taxonomy" id="230809"/>
    <lineage>
        <taxon>Eukaryota</taxon>
        <taxon>Fungi</taxon>
        <taxon>Dikarya</taxon>
        <taxon>Basidiomycota</taxon>
        <taxon>Agaricomycotina</taxon>
        <taxon>Agaricomycetes</taxon>
        <taxon>Agaricomycetidae</taxon>
        <taxon>Agaricales</taxon>
        <taxon>Marasmiineae</taxon>
        <taxon>Mycenaceae</taxon>
        <taxon>Mycena</taxon>
    </lineage>
</organism>
<evidence type="ECO:0000313" key="3">
    <source>
        <dbReference type="Proteomes" id="UP001215280"/>
    </source>
</evidence>
<evidence type="ECO:0000313" key="2">
    <source>
        <dbReference type="EMBL" id="KAJ7717250.1"/>
    </source>
</evidence>
<dbReference type="Proteomes" id="UP001215280">
    <property type="component" value="Unassembled WGS sequence"/>
</dbReference>
<dbReference type="AlphaFoldDB" id="A0AAD7MH45"/>
<feature type="compositionally biased region" description="Low complexity" evidence="1">
    <location>
        <begin position="1"/>
        <end position="18"/>
    </location>
</feature>
<proteinExistence type="predicted"/>
<comment type="caution">
    <text evidence="2">The sequence shown here is derived from an EMBL/GenBank/DDBJ whole genome shotgun (WGS) entry which is preliminary data.</text>
</comment>
<reference evidence="2" key="1">
    <citation type="submission" date="2023-03" db="EMBL/GenBank/DDBJ databases">
        <title>Massive genome expansion in bonnet fungi (Mycena s.s.) driven by repeated elements and novel gene families across ecological guilds.</title>
        <authorList>
            <consortium name="Lawrence Berkeley National Laboratory"/>
            <person name="Harder C.B."/>
            <person name="Miyauchi S."/>
            <person name="Viragh M."/>
            <person name="Kuo A."/>
            <person name="Thoen E."/>
            <person name="Andreopoulos B."/>
            <person name="Lu D."/>
            <person name="Skrede I."/>
            <person name="Drula E."/>
            <person name="Henrissat B."/>
            <person name="Morin E."/>
            <person name="Kohler A."/>
            <person name="Barry K."/>
            <person name="LaButti K."/>
            <person name="Morin E."/>
            <person name="Salamov A."/>
            <person name="Lipzen A."/>
            <person name="Mereny Z."/>
            <person name="Hegedus B."/>
            <person name="Baldrian P."/>
            <person name="Stursova M."/>
            <person name="Weitz H."/>
            <person name="Taylor A."/>
            <person name="Grigoriev I.V."/>
            <person name="Nagy L.G."/>
            <person name="Martin F."/>
            <person name="Kauserud H."/>
        </authorList>
    </citation>
    <scope>NUCLEOTIDE SEQUENCE</scope>
    <source>
        <strain evidence="2">CBHHK188m</strain>
    </source>
</reference>
<protein>
    <submittedName>
        <fullName evidence="2">Uncharacterized protein</fullName>
    </submittedName>
</protein>
<dbReference type="EMBL" id="JARJLG010000321">
    <property type="protein sequence ID" value="KAJ7717250.1"/>
    <property type="molecule type" value="Genomic_DNA"/>
</dbReference>